<gene>
    <name evidence="2" type="ORF">SAMN05216200_102142</name>
</gene>
<proteinExistence type="predicted"/>
<dbReference type="EMBL" id="FRDL01000002">
    <property type="protein sequence ID" value="SHN55546.1"/>
    <property type="molecule type" value="Genomic_DNA"/>
</dbReference>
<feature type="signal peptide" evidence="1">
    <location>
        <begin position="1"/>
        <end position="26"/>
    </location>
</feature>
<keyword evidence="1" id="KW-0732">Signal</keyword>
<sequence>MPAPVTGRIAASLLAAALAAWGCAPARTTAPHAAADPADAPLLIARAPALFVSDGPEHDGNIAQAAAAHAHALRSGARRARKTDARHAPLIFGAPEGRAFLTAPAAGRALAIGAPPPSCPARAASAGASGDDAQAGMAALAACRAQLRRAGREDGCGCALIAVGDALTAPPDAYAYAPGAGARVLGPAWGLALTLASREEPAAGGARRLTFHPAPGERLRVLIRPDDTAEAELRGPDGPTRLTGSRRALGLERGRFAEVLTLRDPRGRPLVVAAGLAPPALETVAAATLRRALRR</sequence>
<feature type="chain" id="PRO_5009929121" evidence="1">
    <location>
        <begin position="27"/>
        <end position="295"/>
    </location>
</feature>
<dbReference type="Proteomes" id="UP000184066">
    <property type="component" value="Unassembled WGS sequence"/>
</dbReference>
<reference evidence="2 3" key="1">
    <citation type="submission" date="2016-12" db="EMBL/GenBank/DDBJ databases">
        <authorList>
            <person name="Song W.-J."/>
            <person name="Kurnit D.M."/>
        </authorList>
    </citation>
    <scope>NUCLEOTIDE SEQUENCE [LARGE SCALE GENOMIC DNA]</scope>
    <source>
        <strain evidence="2 3">CGMCC 1.10808</strain>
    </source>
</reference>
<name>A0A1M7SAP6_9RHOB</name>
<organism evidence="2 3">
    <name type="scientific">Oceanicella actignis</name>
    <dbReference type="NCBI Taxonomy" id="1189325"/>
    <lineage>
        <taxon>Bacteria</taxon>
        <taxon>Pseudomonadati</taxon>
        <taxon>Pseudomonadota</taxon>
        <taxon>Alphaproteobacteria</taxon>
        <taxon>Rhodobacterales</taxon>
        <taxon>Paracoccaceae</taxon>
        <taxon>Oceanicella</taxon>
    </lineage>
</organism>
<dbReference type="RefSeq" id="WP_072746229.1">
    <property type="nucleotide sequence ID" value="NZ_FOHL01000003.1"/>
</dbReference>
<evidence type="ECO:0000256" key="1">
    <source>
        <dbReference type="SAM" id="SignalP"/>
    </source>
</evidence>
<keyword evidence="3" id="KW-1185">Reference proteome</keyword>
<dbReference type="AlphaFoldDB" id="A0A1M7SAP6"/>
<evidence type="ECO:0000313" key="2">
    <source>
        <dbReference type="EMBL" id="SHN55546.1"/>
    </source>
</evidence>
<dbReference type="STRING" id="1189325.SAMN04488119_103366"/>
<accession>A0A1M7SAP6</accession>
<evidence type="ECO:0000313" key="3">
    <source>
        <dbReference type="Proteomes" id="UP000184066"/>
    </source>
</evidence>
<protein>
    <submittedName>
        <fullName evidence="2">Uncharacterized protein</fullName>
    </submittedName>
</protein>